<dbReference type="EMBL" id="GBXM01046078">
    <property type="protein sequence ID" value="JAH62499.1"/>
    <property type="molecule type" value="Transcribed_RNA"/>
</dbReference>
<sequence>MDMKQAFSKQLKKQTLKNPVRSVIALIRFYFFLYEIAGLQEALPSVRDTSPR</sequence>
<evidence type="ECO:0000313" key="2">
    <source>
        <dbReference type="EMBL" id="JAH62499.1"/>
    </source>
</evidence>
<dbReference type="AlphaFoldDB" id="A0A0E9U9A9"/>
<keyword evidence="1" id="KW-0812">Transmembrane</keyword>
<feature type="transmembrane region" description="Helical" evidence="1">
    <location>
        <begin position="20"/>
        <end position="37"/>
    </location>
</feature>
<organism evidence="2">
    <name type="scientific">Anguilla anguilla</name>
    <name type="common">European freshwater eel</name>
    <name type="synonym">Muraena anguilla</name>
    <dbReference type="NCBI Taxonomy" id="7936"/>
    <lineage>
        <taxon>Eukaryota</taxon>
        <taxon>Metazoa</taxon>
        <taxon>Chordata</taxon>
        <taxon>Craniata</taxon>
        <taxon>Vertebrata</taxon>
        <taxon>Euteleostomi</taxon>
        <taxon>Actinopterygii</taxon>
        <taxon>Neopterygii</taxon>
        <taxon>Teleostei</taxon>
        <taxon>Anguilliformes</taxon>
        <taxon>Anguillidae</taxon>
        <taxon>Anguilla</taxon>
    </lineage>
</organism>
<proteinExistence type="predicted"/>
<evidence type="ECO:0000256" key="1">
    <source>
        <dbReference type="SAM" id="Phobius"/>
    </source>
</evidence>
<reference evidence="2" key="2">
    <citation type="journal article" date="2015" name="Fish Shellfish Immunol.">
        <title>Early steps in the European eel (Anguilla anguilla)-Vibrio vulnificus interaction in the gills: Role of the RtxA13 toxin.</title>
        <authorList>
            <person name="Callol A."/>
            <person name="Pajuelo D."/>
            <person name="Ebbesson L."/>
            <person name="Teles M."/>
            <person name="MacKenzie S."/>
            <person name="Amaro C."/>
        </authorList>
    </citation>
    <scope>NUCLEOTIDE SEQUENCE</scope>
</reference>
<keyword evidence="1" id="KW-0472">Membrane</keyword>
<keyword evidence="1" id="KW-1133">Transmembrane helix</keyword>
<accession>A0A0E9U9A9</accession>
<name>A0A0E9U9A9_ANGAN</name>
<reference evidence="2" key="1">
    <citation type="submission" date="2014-11" db="EMBL/GenBank/DDBJ databases">
        <authorList>
            <person name="Amaro Gonzalez C."/>
        </authorList>
    </citation>
    <scope>NUCLEOTIDE SEQUENCE</scope>
</reference>
<protein>
    <submittedName>
        <fullName evidence="2">Uncharacterized protein</fullName>
    </submittedName>
</protein>